<dbReference type="EMBL" id="CAJNNV010031745">
    <property type="protein sequence ID" value="CAE8637684.1"/>
    <property type="molecule type" value="Genomic_DNA"/>
</dbReference>
<dbReference type="AlphaFoldDB" id="A0A813HIY5"/>
<reference evidence="1" key="1">
    <citation type="submission" date="2021-02" db="EMBL/GenBank/DDBJ databases">
        <authorList>
            <person name="Dougan E. K."/>
            <person name="Rhodes N."/>
            <person name="Thang M."/>
            <person name="Chan C."/>
        </authorList>
    </citation>
    <scope>NUCLEOTIDE SEQUENCE</scope>
</reference>
<proteinExistence type="predicted"/>
<keyword evidence="2" id="KW-1185">Reference proteome</keyword>
<evidence type="ECO:0000313" key="2">
    <source>
        <dbReference type="Proteomes" id="UP000654075"/>
    </source>
</evidence>
<name>A0A813HIY5_POLGL</name>
<evidence type="ECO:0000313" key="1">
    <source>
        <dbReference type="EMBL" id="CAE8637684.1"/>
    </source>
</evidence>
<comment type="caution">
    <text evidence="1">The sequence shown here is derived from an EMBL/GenBank/DDBJ whole genome shotgun (WGS) entry which is preliminary data.</text>
</comment>
<sequence>MVQHACPFQVLWMLARCPFPSGTVSLLAHGRPCGVCARAYAECLALPGLCVELGADAGGCPRTGCFPAHDGRLMDLLEEAASSVLPGACLAAVFVSEFDLRFLRRAGQWCSRRRVASA</sequence>
<protein>
    <submittedName>
        <fullName evidence="1">Uncharacterized protein</fullName>
    </submittedName>
</protein>
<gene>
    <name evidence="1" type="ORF">PGLA1383_LOCUS53013</name>
</gene>
<organism evidence="1 2">
    <name type="scientific">Polarella glacialis</name>
    <name type="common">Dinoflagellate</name>
    <dbReference type="NCBI Taxonomy" id="89957"/>
    <lineage>
        <taxon>Eukaryota</taxon>
        <taxon>Sar</taxon>
        <taxon>Alveolata</taxon>
        <taxon>Dinophyceae</taxon>
        <taxon>Suessiales</taxon>
        <taxon>Suessiaceae</taxon>
        <taxon>Polarella</taxon>
    </lineage>
</organism>
<accession>A0A813HIY5</accession>
<dbReference type="Proteomes" id="UP000654075">
    <property type="component" value="Unassembled WGS sequence"/>
</dbReference>